<evidence type="ECO:0000313" key="2">
    <source>
        <dbReference type="EMBL" id="KAJ6997708.1"/>
    </source>
</evidence>
<keyword evidence="3" id="KW-1185">Reference proteome</keyword>
<gene>
    <name evidence="2" type="ORF">NC653_014069</name>
</gene>
<name>A0AAD6QW88_9ROSI</name>
<protein>
    <submittedName>
        <fullName evidence="2">Uncharacterized protein</fullName>
    </submittedName>
</protein>
<organism evidence="2 3">
    <name type="scientific">Populus alba x Populus x berolinensis</name>
    <dbReference type="NCBI Taxonomy" id="444605"/>
    <lineage>
        <taxon>Eukaryota</taxon>
        <taxon>Viridiplantae</taxon>
        <taxon>Streptophyta</taxon>
        <taxon>Embryophyta</taxon>
        <taxon>Tracheophyta</taxon>
        <taxon>Spermatophyta</taxon>
        <taxon>Magnoliopsida</taxon>
        <taxon>eudicotyledons</taxon>
        <taxon>Gunneridae</taxon>
        <taxon>Pentapetalae</taxon>
        <taxon>rosids</taxon>
        <taxon>fabids</taxon>
        <taxon>Malpighiales</taxon>
        <taxon>Salicaceae</taxon>
        <taxon>Saliceae</taxon>
        <taxon>Populus</taxon>
    </lineage>
</organism>
<dbReference type="Proteomes" id="UP001164929">
    <property type="component" value="Chromosome 5"/>
</dbReference>
<dbReference type="EMBL" id="JAQIZT010000005">
    <property type="protein sequence ID" value="KAJ6997708.1"/>
    <property type="molecule type" value="Genomic_DNA"/>
</dbReference>
<feature type="region of interest" description="Disordered" evidence="1">
    <location>
        <begin position="1"/>
        <end position="42"/>
    </location>
</feature>
<sequence length="42" mass="4862">MGDNRKVIQPSPSYKALETRIPRQQEEEKTTHALSASSNYWN</sequence>
<feature type="compositionally biased region" description="Polar residues" evidence="1">
    <location>
        <begin position="32"/>
        <end position="42"/>
    </location>
</feature>
<reference evidence="2" key="1">
    <citation type="journal article" date="2023" name="Mol. Ecol. Resour.">
        <title>Chromosome-level genome assembly of a triploid poplar Populus alba 'Berolinensis'.</title>
        <authorList>
            <person name="Chen S."/>
            <person name="Yu Y."/>
            <person name="Wang X."/>
            <person name="Wang S."/>
            <person name="Zhang T."/>
            <person name="Zhou Y."/>
            <person name="He R."/>
            <person name="Meng N."/>
            <person name="Wang Y."/>
            <person name="Liu W."/>
            <person name="Liu Z."/>
            <person name="Liu J."/>
            <person name="Guo Q."/>
            <person name="Huang H."/>
            <person name="Sederoff R.R."/>
            <person name="Wang G."/>
            <person name="Qu G."/>
            <person name="Chen S."/>
        </authorList>
    </citation>
    <scope>NUCLEOTIDE SEQUENCE</scope>
    <source>
        <strain evidence="2">SC-2020</strain>
    </source>
</reference>
<proteinExistence type="predicted"/>
<accession>A0AAD6QW88</accession>
<comment type="caution">
    <text evidence="2">The sequence shown here is derived from an EMBL/GenBank/DDBJ whole genome shotgun (WGS) entry which is preliminary data.</text>
</comment>
<dbReference type="AlphaFoldDB" id="A0AAD6QW88"/>
<feature type="compositionally biased region" description="Basic and acidic residues" evidence="1">
    <location>
        <begin position="17"/>
        <end position="31"/>
    </location>
</feature>
<evidence type="ECO:0000313" key="3">
    <source>
        <dbReference type="Proteomes" id="UP001164929"/>
    </source>
</evidence>
<evidence type="ECO:0000256" key="1">
    <source>
        <dbReference type="SAM" id="MobiDB-lite"/>
    </source>
</evidence>